<evidence type="ECO:0000256" key="1">
    <source>
        <dbReference type="ARBA" id="ARBA00001936"/>
    </source>
</evidence>
<dbReference type="SMART" id="SM01125">
    <property type="entry name" value="DCP2"/>
    <property type="match status" value="1"/>
</dbReference>
<feature type="compositionally biased region" description="Basic and acidic residues" evidence="9">
    <location>
        <begin position="446"/>
        <end position="455"/>
    </location>
</feature>
<dbReference type="CDD" id="cd03672">
    <property type="entry name" value="NUDIX_Dcp2p_Nudt20"/>
    <property type="match status" value="1"/>
</dbReference>
<dbReference type="EMBL" id="CP064812">
    <property type="protein sequence ID" value="QPG74154.1"/>
    <property type="molecule type" value="Genomic_DNA"/>
</dbReference>
<dbReference type="CDD" id="cd21133">
    <property type="entry name" value="EVE"/>
    <property type="match status" value="1"/>
</dbReference>
<feature type="compositionally biased region" description="Basic and acidic residues" evidence="9">
    <location>
        <begin position="649"/>
        <end position="662"/>
    </location>
</feature>
<feature type="region of interest" description="Disordered" evidence="9">
    <location>
        <begin position="436"/>
        <end position="455"/>
    </location>
</feature>
<feature type="region of interest" description="Disordered" evidence="9">
    <location>
        <begin position="467"/>
        <end position="520"/>
    </location>
</feature>
<keyword evidence="8" id="KW-0464">Manganese</keyword>
<dbReference type="SUPFAM" id="SSF88697">
    <property type="entry name" value="PUA domain-like"/>
    <property type="match status" value="1"/>
</dbReference>
<name>A0A875S4H6_EENNA</name>
<dbReference type="InterPro" id="IPR015947">
    <property type="entry name" value="PUA-like_sf"/>
</dbReference>
<dbReference type="Pfam" id="PF05026">
    <property type="entry name" value="DCP2"/>
    <property type="match status" value="1"/>
</dbReference>
<keyword evidence="7" id="KW-0694">RNA-binding</keyword>
<dbReference type="KEGG" id="bnn:FOA43_001478"/>
<dbReference type="OrthoDB" id="18996at2759"/>
<evidence type="ECO:0000256" key="7">
    <source>
        <dbReference type="ARBA" id="ARBA00022884"/>
    </source>
</evidence>
<dbReference type="GeneID" id="62194879"/>
<protein>
    <recommendedName>
        <fullName evidence="10">Nudix hydrolase domain-containing protein</fullName>
    </recommendedName>
</protein>
<evidence type="ECO:0000256" key="6">
    <source>
        <dbReference type="ARBA" id="ARBA00022801"/>
    </source>
</evidence>
<proteinExistence type="inferred from homology"/>
<evidence type="ECO:0000256" key="4">
    <source>
        <dbReference type="ARBA" id="ARBA00022490"/>
    </source>
</evidence>
<evidence type="ECO:0000313" key="11">
    <source>
        <dbReference type="EMBL" id="QPG74154.1"/>
    </source>
</evidence>
<comment type="similarity">
    <text evidence="3">Belongs to the Nudix hydrolase family. DCP2 subfamily.</text>
</comment>
<feature type="region of interest" description="Disordered" evidence="9">
    <location>
        <begin position="377"/>
        <end position="420"/>
    </location>
</feature>
<dbReference type="Pfam" id="PF01878">
    <property type="entry name" value="EVE"/>
    <property type="match status" value="1"/>
</dbReference>
<feature type="compositionally biased region" description="Low complexity" evidence="9">
    <location>
        <begin position="380"/>
        <end position="404"/>
    </location>
</feature>
<dbReference type="InterPro" id="IPR044099">
    <property type="entry name" value="Dcp2_NUDIX"/>
</dbReference>
<feature type="compositionally biased region" description="Polar residues" evidence="9">
    <location>
        <begin position="495"/>
        <end position="520"/>
    </location>
</feature>
<dbReference type="SUPFAM" id="SSF55811">
    <property type="entry name" value="Nudix"/>
    <property type="match status" value="1"/>
</dbReference>
<dbReference type="Proteomes" id="UP000662931">
    <property type="component" value="Chromosome 1"/>
</dbReference>
<evidence type="ECO:0000256" key="9">
    <source>
        <dbReference type="SAM" id="MobiDB-lite"/>
    </source>
</evidence>
<evidence type="ECO:0000313" key="12">
    <source>
        <dbReference type="Proteomes" id="UP000662931"/>
    </source>
</evidence>
<dbReference type="PROSITE" id="PS00893">
    <property type="entry name" value="NUDIX_BOX"/>
    <property type="match status" value="1"/>
</dbReference>
<feature type="region of interest" description="Disordered" evidence="9">
    <location>
        <begin position="577"/>
        <end position="603"/>
    </location>
</feature>
<dbReference type="PANTHER" id="PTHR23114">
    <property type="entry name" value="M7GPPPN-MRNA HYDROLASE"/>
    <property type="match status" value="1"/>
</dbReference>
<feature type="region of interest" description="Disordered" evidence="9">
    <location>
        <begin position="709"/>
        <end position="741"/>
    </location>
</feature>
<dbReference type="GO" id="GO:0000184">
    <property type="term" value="P:nuclear-transcribed mRNA catabolic process, nonsense-mediated decay"/>
    <property type="evidence" value="ECO:0007669"/>
    <property type="project" value="InterPro"/>
</dbReference>
<dbReference type="InterPro" id="IPR007722">
    <property type="entry name" value="DCP2_BoxA"/>
</dbReference>
<evidence type="ECO:0000256" key="3">
    <source>
        <dbReference type="ARBA" id="ARBA00005279"/>
    </source>
</evidence>
<dbReference type="InterPro" id="IPR000086">
    <property type="entry name" value="NUDIX_hydrolase_dom"/>
</dbReference>
<feature type="compositionally biased region" description="Polar residues" evidence="9">
    <location>
        <begin position="710"/>
        <end position="741"/>
    </location>
</feature>
<dbReference type="Gene3D" id="3.90.79.10">
    <property type="entry name" value="Nucleoside Triphosphate Pyrophosphohydrolase"/>
    <property type="match status" value="1"/>
</dbReference>
<reference evidence="11" key="1">
    <citation type="submission" date="2020-10" db="EMBL/GenBank/DDBJ databases">
        <authorList>
            <person name="Roach M.J.R."/>
        </authorList>
    </citation>
    <scope>NUCLEOTIDE SEQUENCE</scope>
    <source>
        <strain evidence="11">CBS 1945</strain>
    </source>
</reference>
<sequence length="963" mass="106838">MSIHLREGFSNETLERVLEDLAVRFVVNCPNEDLSSIERVLFLIEEAQWFYQDFARAMNPLLPPLNMKKFTTKLLERCPLIWKWGNPRDALLQFGKYKSLIPVRGCALFTPRMDKMLLVQGIESPSWAFPRGKISKDETDVECAVRELKEETGYDASSLIDEDEYVERTIRAKNYKIFFIRGIPEETVFKPVARNEIRDIKWWEVKSLLNKKNRDNKKFFLVPNMIKPITAFIHRVKGTDTDEELKIKATAQLKKILGIGEAIEPQQETDPGRALLTMLQNASKNAQSAAPDTTTNAQTSFSAPYPTAASISPLPAGLLSQLPQLPIAAGYPPMQPMATMGPTPFQFHLPYFNPFFPQSMALPPQFPLPPFLQPFPVTPSAPISGPTTASASASADQQPAYQPQTSQAPAASSFAKPTIRSQESNSKVLLALLKAPDTTESQEPPKIPDSHPENYVKRTKNEIANPSFLRNLFPKRTNSPETVSSSKKIQILKRPNSTPSSIDVTTPANSPNTGSSFQNSAQSMLDKPVKLLRREHKPSSKGTAQLLGILNGTKARGKIVPPMNSNPDPQHLNVIKHTSSHRSASPLPKVINEKPETENNEDPSAYLLGILNKPKSSEAAPPPAFVAAVPSNGAELLSIINNPHQSTDLPKEAQQDQQEQRTQRPLKPIAHSNGKSLLEILQKPNTPIAKSSTPAQSGAAASLLSVLKRGSQTADKTKPQSASETETQIRPESAPVETNSESQNLLKMLKRPQTHPIIETLQNDAEDVAEFSDFEDFDDLDDGLEVNNFLHNKQIKTYKANGTPSSCSPIIPKKPPVFDKDAKGRRYWLIKTEPVNRKDPKSGKDVKFSIEDLAKVDAEPWTGVRNYEARNNLLNMAKGDICLVYHSNCKNPGIVGIAIVASKQAKPDLLQFDTSSGYFDAKSTKENPRWWCPDISFAGILRRKVSLSELKLNPLFTEITSKR</sequence>
<dbReference type="Gene3D" id="1.10.10.1050">
    <property type="entry name" value="Dcp2, box A domain"/>
    <property type="match status" value="1"/>
</dbReference>
<dbReference type="GO" id="GO:0000932">
    <property type="term" value="C:P-body"/>
    <property type="evidence" value="ECO:0007669"/>
    <property type="project" value="TreeGrafter"/>
</dbReference>
<dbReference type="Pfam" id="PF00293">
    <property type="entry name" value="NUDIX"/>
    <property type="match status" value="1"/>
</dbReference>
<comment type="subcellular location">
    <subcellularLocation>
        <location evidence="2">Cytoplasm</location>
    </subcellularLocation>
</comment>
<keyword evidence="4" id="KW-0963">Cytoplasm</keyword>
<evidence type="ECO:0000256" key="8">
    <source>
        <dbReference type="ARBA" id="ARBA00023211"/>
    </source>
</evidence>
<keyword evidence="5" id="KW-0479">Metal-binding</keyword>
<gene>
    <name evidence="11" type="ORF">FOA43_001478</name>
</gene>
<dbReference type="PROSITE" id="PS51462">
    <property type="entry name" value="NUDIX"/>
    <property type="match status" value="1"/>
</dbReference>
<evidence type="ECO:0000256" key="5">
    <source>
        <dbReference type="ARBA" id="ARBA00022723"/>
    </source>
</evidence>
<dbReference type="AlphaFoldDB" id="A0A875S4H6"/>
<evidence type="ECO:0000256" key="2">
    <source>
        <dbReference type="ARBA" id="ARBA00004496"/>
    </source>
</evidence>
<dbReference type="GO" id="GO:0000290">
    <property type="term" value="P:deadenylation-dependent decapping of nuclear-transcribed mRNA"/>
    <property type="evidence" value="ECO:0007669"/>
    <property type="project" value="InterPro"/>
</dbReference>
<dbReference type="RefSeq" id="XP_038777719.1">
    <property type="nucleotide sequence ID" value="XM_038921791.1"/>
</dbReference>
<evidence type="ECO:0000259" key="10">
    <source>
        <dbReference type="PROSITE" id="PS51462"/>
    </source>
</evidence>
<organism evidence="11 12">
    <name type="scientific">Eeniella nana</name>
    <name type="common">Yeast</name>
    <name type="synonym">Brettanomyces nanus</name>
    <dbReference type="NCBI Taxonomy" id="13502"/>
    <lineage>
        <taxon>Eukaryota</taxon>
        <taxon>Fungi</taxon>
        <taxon>Dikarya</taxon>
        <taxon>Ascomycota</taxon>
        <taxon>Saccharomycotina</taxon>
        <taxon>Pichiomycetes</taxon>
        <taxon>Pichiales</taxon>
        <taxon>Pichiaceae</taxon>
        <taxon>Brettanomyces</taxon>
    </lineage>
</organism>
<dbReference type="InterPro" id="IPR015797">
    <property type="entry name" value="NUDIX_hydrolase-like_dom_sf"/>
</dbReference>
<dbReference type="InterPro" id="IPR020084">
    <property type="entry name" value="NUDIX_hydrolase_CS"/>
</dbReference>
<dbReference type="Gene3D" id="3.10.590.10">
    <property type="entry name" value="ph1033 like domains"/>
    <property type="match status" value="1"/>
</dbReference>
<feature type="region of interest" description="Disordered" evidence="9">
    <location>
        <begin position="644"/>
        <end position="672"/>
    </location>
</feature>
<feature type="compositionally biased region" description="Polar residues" evidence="9">
    <location>
        <begin position="476"/>
        <end position="488"/>
    </location>
</feature>
<dbReference type="GO" id="GO:0003723">
    <property type="term" value="F:RNA binding"/>
    <property type="evidence" value="ECO:0007669"/>
    <property type="project" value="UniProtKB-KW"/>
</dbReference>
<dbReference type="InterPro" id="IPR002740">
    <property type="entry name" value="EVE_domain"/>
</dbReference>
<dbReference type="InterPro" id="IPR047197">
    <property type="entry name" value="THYN1-like_EVE"/>
</dbReference>
<keyword evidence="12" id="KW-1185">Reference proteome</keyword>
<dbReference type="FunFam" id="3.90.79.10:FF:000003">
    <property type="entry name" value="M7GpppN-mRNA hydrolase isoform 2"/>
    <property type="match status" value="1"/>
</dbReference>
<comment type="cofactor">
    <cofactor evidence="1">
        <name>Mn(2+)</name>
        <dbReference type="ChEBI" id="CHEBI:29035"/>
    </cofactor>
</comment>
<feature type="domain" description="Nudix hydrolase" evidence="10">
    <location>
        <begin position="99"/>
        <end position="227"/>
    </location>
</feature>
<accession>A0A875S4H6</accession>
<dbReference type="GO" id="GO:0030145">
    <property type="term" value="F:manganese ion binding"/>
    <property type="evidence" value="ECO:0007669"/>
    <property type="project" value="InterPro"/>
</dbReference>
<dbReference type="InterPro" id="IPR036189">
    <property type="entry name" value="DCP2_BoxA_sf"/>
</dbReference>
<dbReference type="GO" id="GO:0140933">
    <property type="term" value="F:5'-(N(7)-methylguanosine 5'-triphospho)-[mRNA] hydrolase activity"/>
    <property type="evidence" value="ECO:0007669"/>
    <property type="project" value="InterPro"/>
</dbReference>
<dbReference type="PANTHER" id="PTHR23114:SF17">
    <property type="entry name" value="M7GPPPN-MRNA HYDROLASE"/>
    <property type="match status" value="1"/>
</dbReference>
<keyword evidence="6" id="KW-0378">Hydrolase</keyword>
<dbReference type="SUPFAM" id="SSF140586">
    <property type="entry name" value="Dcp2 domain-like"/>
    <property type="match status" value="1"/>
</dbReference>